<reference evidence="3" key="2">
    <citation type="submission" date="2016-04" db="UniProtKB">
        <authorList>
            <consortium name="WormBaseParasite"/>
        </authorList>
    </citation>
    <scope>IDENTIFICATION</scope>
</reference>
<dbReference type="PANTHER" id="PTHR14390">
    <property type="entry name" value="G PATCH DOMAIN CONTAINING PROTEIN 3"/>
    <property type="match status" value="1"/>
</dbReference>
<dbReference type="SMART" id="SM00443">
    <property type="entry name" value="G_patch"/>
    <property type="match status" value="1"/>
</dbReference>
<protein>
    <submittedName>
        <fullName evidence="3">G-patch domain-containing protein</fullName>
    </submittedName>
</protein>
<feature type="domain" description="G-patch" evidence="1">
    <location>
        <begin position="342"/>
        <end position="386"/>
    </location>
</feature>
<dbReference type="AlphaFoldDB" id="A0A0K0DGM9"/>
<dbReference type="WBParaSite" id="ACAC_0001026601-mRNA-1">
    <property type="protein sequence ID" value="ACAC_0001026601-mRNA-1"/>
    <property type="gene ID" value="ACAC_0001026601"/>
</dbReference>
<dbReference type="GO" id="GO:0045893">
    <property type="term" value="P:positive regulation of DNA-templated transcription"/>
    <property type="evidence" value="ECO:0007669"/>
    <property type="project" value="TreeGrafter"/>
</dbReference>
<dbReference type="GO" id="GO:0032480">
    <property type="term" value="P:negative regulation of type I interferon production"/>
    <property type="evidence" value="ECO:0007669"/>
    <property type="project" value="InterPro"/>
</dbReference>
<dbReference type="STRING" id="6313.A0A0K0DGM9"/>
<dbReference type="PROSITE" id="PS50174">
    <property type="entry name" value="G_PATCH"/>
    <property type="match status" value="1"/>
</dbReference>
<dbReference type="GO" id="GO:0039536">
    <property type="term" value="P:negative regulation of RIG-I signaling pathway"/>
    <property type="evidence" value="ECO:0007669"/>
    <property type="project" value="InterPro"/>
</dbReference>
<sequence length="405" mass="47168">LRSNLEYLVIICLFYCTIRNIPSAMRSRDLRRYFSDYTENEKFHCFHFRHRPELQKESPHNRSCSICMTTYLRSEFIRDFHGRHWVNNEGMEIPRRCFVNAIKVAKDDVSTSDSVTCADLRQMIELRPPMVMPRGNVGTPTQYFMEQIRLCRLPPSLISKLGLKTTRRNRKYGSVAFHYTQEGNVENDLSTDPTDEILKIDFGPDNDDGPDDDDDQCEEWERHEALHDDVTEQDRIKPRKYEEEMEIIWEKGGPGLVWYTDKNYWDEREKGTDCDWAWADDWDVDYSVYYEGKSAGTKDARDAIEMREDEAKRLYSLEKKRTSLQGGASEANYLEGRSLFGLSVMGWKPGSGLGRLHQGRVDPVAIQLEEDGQTGVEKIGFGYHGEKMQRTGFRKIPRIHAIASR</sequence>
<evidence type="ECO:0000259" key="1">
    <source>
        <dbReference type="PROSITE" id="PS50174"/>
    </source>
</evidence>
<dbReference type="Proteomes" id="UP000035642">
    <property type="component" value="Unassembled WGS sequence"/>
</dbReference>
<proteinExistence type="predicted"/>
<accession>A0A0K0DGM9</accession>
<organism evidence="2 3">
    <name type="scientific">Angiostrongylus cantonensis</name>
    <name type="common">Rat lungworm</name>
    <dbReference type="NCBI Taxonomy" id="6313"/>
    <lineage>
        <taxon>Eukaryota</taxon>
        <taxon>Metazoa</taxon>
        <taxon>Ecdysozoa</taxon>
        <taxon>Nematoda</taxon>
        <taxon>Chromadorea</taxon>
        <taxon>Rhabditida</taxon>
        <taxon>Rhabditina</taxon>
        <taxon>Rhabditomorpha</taxon>
        <taxon>Strongyloidea</taxon>
        <taxon>Metastrongylidae</taxon>
        <taxon>Angiostrongylus</taxon>
    </lineage>
</organism>
<name>A0A0K0DGM9_ANGCA</name>
<dbReference type="PANTHER" id="PTHR14390:SF2">
    <property type="entry name" value="G PATCH DOMAIN-CONTAINING PROTEIN 3"/>
    <property type="match status" value="1"/>
</dbReference>
<dbReference type="GO" id="GO:0003676">
    <property type="term" value="F:nucleic acid binding"/>
    <property type="evidence" value="ECO:0007669"/>
    <property type="project" value="InterPro"/>
</dbReference>
<dbReference type="Pfam" id="PF01585">
    <property type="entry name" value="G-patch"/>
    <property type="match status" value="1"/>
</dbReference>
<reference evidence="2" key="1">
    <citation type="submission" date="2012-09" db="EMBL/GenBank/DDBJ databases">
        <authorList>
            <person name="Martin A.A."/>
        </authorList>
    </citation>
    <scope>NUCLEOTIDE SEQUENCE</scope>
</reference>
<dbReference type="InterPro" id="IPR040341">
    <property type="entry name" value="GPATCH3"/>
</dbReference>
<dbReference type="InterPro" id="IPR000467">
    <property type="entry name" value="G_patch_dom"/>
</dbReference>
<evidence type="ECO:0000313" key="3">
    <source>
        <dbReference type="WBParaSite" id="ACAC_0001026601-mRNA-1"/>
    </source>
</evidence>
<evidence type="ECO:0000313" key="2">
    <source>
        <dbReference type="Proteomes" id="UP000035642"/>
    </source>
</evidence>
<keyword evidence="2" id="KW-1185">Reference proteome</keyword>